<sequence length="41" mass="4556">MLERLFLSKISIKKRGVGLTNCLRGTGIPEEQESKEPTPKA</sequence>
<dbReference type="Proteomes" id="UP000006050">
    <property type="component" value="Chromosome"/>
</dbReference>
<gene>
    <name evidence="1" type="ordered locus">Belba_2546</name>
</gene>
<dbReference type="HOGENOM" id="CLU_3266328_0_0_10"/>
<evidence type="ECO:0000313" key="2">
    <source>
        <dbReference type="Proteomes" id="UP000006050"/>
    </source>
</evidence>
<reference evidence="2" key="1">
    <citation type="submission" date="2012-06" db="EMBL/GenBank/DDBJ databases">
        <title>The complete genome of Belliella baltica DSM 15883.</title>
        <authorList>
            <person name="Lucas S."/>
            <person name="Copeland A."/>
            <person name="Lapidus A."/>
            <person name="Goodwin L."/>
            <person name="Pitluck S."/>
            <person name="Peters L."/>
            <person name="Mikhailova N."/>
            <person name="Davenport K."/>
            <person name="Kyrpides N."/>
            <person name="Mavromatis K."/>
            <person name="Pagani I."/>
            <person name="Ivanova N."/>
            <person name="Ovchinnikova G."/>
            <person name="Zeytun A."/>
            <person name="Detter J.C."/>
            <person name="Han C."/>
            <person name="Land M."/>
            <person name="Hauser L."/>
            <person name="Markowitz V."/>
            <person name="Cheng J.-F."/>
            <person name="Hugenholtz P."/>
            <person name="Woyke T."/>
            <person name="Wu D."/>
            <person name="Tindall B."/>
            <person name="Pomrenke H."/>
            <person name="Brambilla E."/>
            <person name="Klenk H.-P."/>
            <person name="Eisen J.A."/>
        </authorList>
    </citation>
    <scope>NUCLEOTIDE SEQUENCE [LARGE SCALE GENOMIC DNA]</scope>
    <source>
        <strain evidence="2">DSM 15883 / CIP 108006 / LMG 21964 / BA134</strain>
    </source>
</reference>
<dbReference type="EMBL" id="CP003281">
    <property type="protein sequence ID" value="AFL85099.1"/>
    <property type="molecule type" value="Genomic_DNA"/>
</dbReference>
<proteinExistence type="predicted"/>
<dbReference type="STRING" id="866536.Belba_2546"/>
<evidence type="ECO:0000313" key="1">
    <source>
        <dbReference type="EMBL" id="AFL85099.1"/>
    </source>
</evidence>
<dbReference type="AlphaFoldDB" id="I3Z781"/>
<dbReference type="KEGG" id="bbd:Belba_2546"/>
<name>I3Z781_BELBD</name>
<accession>I3Z781</accession>
<keyword evidence="2" id="KW-1185">Reference proteome</keyword>
<organism evidence="1 2">
    <name type="scientific">Belliella baltica (strain DSM 15883 / CIP 108006 / LMG 21964 / BA134)</name>
    <dbReference type="NCBI Taxonomy" id="866536"/>
    <lineage>
        <taxon>Bacteria</taxon>
        <taxon>Pseudomonadati</taxon>
        <taxon>Bacteroidota</taxon>
        <taxon>Cytophagia</taxon>
        <taxon>Cytophagales</taxon>
        <taxon>Cyclobacteriaceae</taxon>
        <taxon>Belliella</taxon>
    </lineage>
</organism>
<protein>
    <submittedName>
        <fullName evidence="1">Uncharacterized protein</fullName>
    </submittedName>
</protein>